<name>A0ABP6QNR3_9ACTN</name>
<dbReference type="CDD" id="cd06358">
    <property type="entry name" value="PBP1_NHase"/>
    <property type="match status" value="1"/>
</dbReference>
<gene>
    <name evidence="4" type="ORF">GCM10010468_80440</name>
</gene>
<evidence type="ECO:0000313" key="5">
    <source>
        <dbReference type="Proteomes" id="UP001501237"/>
    </source>
</evidence>
<dbReference type="Pfam" id="PF13458">
    <property type="entry name" value="Peripla_BP_6"/>
    <property type="match status" value="1"/>
</dbReference>
<keyword evidence="2" id="KW-0732">Signal</keyword>
<reference evidence="5" key="1">
    <citation type="journal article" date="2019" name="Int. J. Syst. Evol. Microbiol.">
        <title>The Global Catalogue of Microorganisms (GCM) 10K type strain sequencing project: providing services to taxonomists for standard genome sequencing and annotation.</title>
        <authorList>
            <consortium name="The Broad Institute Genomics Platform"/>
            <consortium name="The Broad Institute Genome Sequencing Center for Infectious Disease"/>
            <person name="Wu L."/>
            <person name="Ma J."/>
        </authorList>
    </citation>
    <scope>NUCLEOTIDE SEQUENCE [LARGE SCALE GENOMIC DNA]</scope>
    <source>
        <strain evidence="5">JCM 9377</strain>
    </source>
</reference>
<dbReference type="RefSeq" id="WP_344839865.1">
    <property type="nucleotide sequence ID" value="NZ_BAAAUV010000052.1"/>
</dbReference>
<feature type="domain" description="Leucine-binding protein" evidence="3">
    <location>
        <begin position="8"/>
        <end position="341"/>
    </location>
</feature>
<dbReference type="InterPro" id="IPR028081">
    <property type="entry name" value="Leu-bd"/>
</dbReference>
<organism evidence="4 5">
    <name type="scientific">Actinocorallia longicatena</name>
    <dbReference type="NCBI Taxonomy" id="111803"/>
    <lineage>
        <taxon>Bacteria</taxon>
        <taxon>Bacillati</taxon>
        <taxon>Actinomycetota</taxon>
        <taxon>Actinomycetes</taxon>
        <taxon>Streptosporangiales</taxon>
        <taxon>Thermomonosporaceae</taxon>
        <taxon>Actinocorallia</taxon>
    </lineage>
</organism>
<dbReference type="EMBL" id="BAAAUV010000052">
    <property type="protein sequence ID" value="GAA3242631.1"/>
    <property type="molecule type" value="Genomic_DNA"/>
</dbReference>
<accession>A0ABP6QNR3</accession>
<proteinExistence type="inferred from homology"/>
<dbReference type="Gene3D" id="3.40.50.2300">
    <property type="match status" value="2"/>
</dbReference>
<comment type="caution">
    <text evidence="4">The sequence shown here is derived from an EMBL/GenBank/DDBJ whole genome shotgun (WGS) entry which is preliminary data.</text>
</comment>
<sequence>MGDQGTYDVALVVPAQGPTGLFGPSCELSARLAVEEINERSGVLGRAMRLVMVDGGAAPLEVAREVGGLVGTGGVDAVIGWHTSAVRESVAPVIVGRVPYIYTTLYEGGEDRPWVFPIGETPRRQLRPALHWFAGELGVRRWTVVGNDYVWPRASAGAVREYLRELGGSVLGEHYVPLGTEDYGRVLGKVMAAGCEAVMVLLMGQDAVAFHRSFAAAGLDTEILRFGPLTDENMLLSMGADVTHGLFASAGYFGTLPTEESLDFSGRYHDRFGPTAPMLTGPGESCYEGVRLLSELLRIAGGGDVARMRALSEGLRYDGPRGQVVMRDRHLSQKVFLAVADGLEFDVIHQL</sequence>
<dbReference type="PANTHER" id="PTHR47628">
    <property type="match status" value="1"/>
</dbReference>
<evidence type="ECO:0000256" key="2">
    <source>
        <dbReference type="ARBA" id="ARBA00022729"/>
    </source>
</evidence>
<keyword evidence="5" id="KW-1185">Reference proteome</keyword>
<comment type="similarity">
    <text evidence="1">Belongs to the leucine-binding protein family.</text>
</comment>
<evidence type="ECO:0000256" key="1">
    <source>
        <dbReference type="ARBA" id="ARBA00010062"/>
    </source>
</evidence>
<evidence type="ECO:0000259" key="3">
    <source>
        <dbReference type="Pfam" id="PF13458"/>
    </source>
</evidence>
<dbReference type="PANTHER" id="PTHR47628:SF1">
    <property type="entry name" value="ALIPHATIC AMIDASE EXPRESSION-REGULATING PROTEIN"/>
    <property type="match status" value="1"/>
</dbReference>
<evidence type="ECO:0000313" key="4">
    <source>
        <dbReference type="EMBL" id="GAA3242631.1"/>
    </source>
</evidence>
<protein>
    <submittedName>
        <fullName evidence="4">Substrate-binding domain-containing protein</fullName>
    </submittedName>
</protein>
<dbReference type="SUPFAM" id="SSF53822">
    <property type="entry name" value="Periplasmic binding protein-like I"/>
    <property type="match status" value="1"/>
</dbReference>
<dbReference type="InterPro" id="IPR028082">
    <property type="entry name" value="Peripla_BP_I"/>
</dbReference>
<dbReference type="Proteomes" id="UP001501237">
    <property type="component" value="Unassembled WGS sequence"/>
</dbReference>